<reference evidence="1" key="1">
    <citation type="submission" date="2020-06" db="EMBL/GenBank/DDBJ databases">
        <authorList>
            <person name="Li T."/>
            <person name="Hu X."/>
            <person name="Zhang T."/>
            <person name="Song X."/>
            <person name="Zhang H."/>
            <person name="Dai N."/>
            <person name="Sheng W."/>
            <person name="Hou X."/>
            <person name="Wei L."/>
        </authorList>
    </citation>
    <scope>NUCLEOTIDE SEQUENCE</scope>
    <source>
        <strain evidence="1">G02</strain>
        <tissue evidence="1">Leaf</tissue>
    </source>
</reference>
<dbReference type="InterPro" id="IPR009489">
    <property type="entry name" value="PAR1"/>
</dbReference>
<reference evidence="1" key="2">
    <citation type="journal article" date="2024" name="Plant">
        <title>Genomic evolution and insights into agronomic trait innovations of Sesamum species.</title>
        <authorList>
            <person name="Miao H."/>
            <person name="Wang L."/>
            <person name="Qu L."/>
            <person name="Liu H."/>
            <person name="Sun Y."/>
            <person name="Le M."/>
            <person name="Wang Q."/>
            <person name="Wei S."/>
            <person name="Zheng Y."/>
            <person name="Lin W."/>
            <person name="Duan Y."/>
            <person name="Cao H."/>
            <person name="Xiong S."/>
            <person name="Wang X."/>
            <person name="Wei L."/>
            <person name="Li C."/>
            <person name="Ma Q."/>
            <person name="Ju M."/>
            <person name="Zhao R."/>
            <person name="Li G."/>
            <person name="Mu C."/>
            <person name="Tian Q."/>
            <person name="Mei H."/>
            <person name="Zhang T."/>
            <person name="Gao T."/>
            <person name="Zhang H."/>
        </authorList>
    </citation>
    <scope>NUCLEOTIDE SEQUENCE</scope>
    <source>
        <strain evidence="1">G02</strain>
    </source>
</reference>
<gene>
    <name evidence="1" type="ORF">Sradi_4280900</name>
</gene>
<dbReference type="EMBL" id="JACGWJ010000019">
    <property type="protein sequence ID" value="KAL0344496.1"/>
    <property type="molecule type" value="Genomic_DNA"/>
</dbReference>
<accession>A0AAW2NPU2</accession>
<dbReference type="Pfam" id="PF06521">
    <property type="entry name" value="PAR1"/>
    <property type="match status" value="1"/>
</dbReference>
<dbReference type="AlphaFoldDB" id="A0AAW2NPU2"/>
<comment type="caution">
    <text evidence="1">The sequence shown here is derived from an EMBL/GenBank/DDBJ whole genome shotgun (WGS) entry which is preliminary data.</text>
</comment>
<evidence type="ECO:0000313" key="1">
    <source>
        <dbReference type="EMBL" id="KAL0344496.1"/>
    </source>
</evidence>
<name>A0AAW2NPU2_SESRA</name>
<proteinExistence type="predicted"/>
<protein>
    <submittedName>
        <fullName evidence="1">Uncharacterized protein</fullName>
    </submittedName>
</protein>
<dbReference type="PANTHER" id="PTHR33649">
    <property type="entry name" value="PAR1 PROTEIN"/>
    <property type="match status" value="1"/>
</dbReference>
<organism evidence="1">
    <name type="scientific">Sesamum radiatum</name>
    <name type="common">Black benniseed</name>
    <dbReference type="NCBI Taxonomy" id="300843"/>
    <lineage>
        <taxon>Eukaryota</taxon>
        <taxon>Viridiplantae</taxon>
        <taxon>Streptophyta</taxon>
        <taxon>Embryophyta</taxon>
        <taxon>Tracheophyta</taxon>
        <taxon>Spermatophyta</taxon>
        <taxon>Magnoliopsida</taxon>
        <taxon>eudicotyledons</taxon>
        <taxon>Gunneridae</taxon>
        <taxon>Pentapetalae</taxon>
        <taxon>asterids</taxon>
        <taxon>lamiids</taxon>
        <taxon>Lamiales</taxon>
        <taxon>Pedaliaceae</taxon>
        <taxon>Sesamum</taxon>
    </lineage>
</organism>
<sequence>MCLMGFVCTAEVVCEDLPQNLCTFAIAASRCVLENYKSEEGSVDYTCKTSEVVVERLAGYIETDECVNACGVDRNSFFFLVIAFYYSSTEYALLAPADWNLYFYNKMQEYFCQHCEKHKTSPHRAMLELLSSSGGAAAAPLLDLRLLLLLPLRFNPSQKVKCGVLGL</sequence>
<dbReference type="PANTHER" id="PTHR33649:SF4">
    <property type="entry name" value="PAR1 PROTEIN"/>
    <property type="match status" value="1"/>
</dbReference>